<feature type="compositionally biased region" description="Basic and acidic residues" evidence="1">
    <location>
        <begin position="209"/>
        <end position="228"/>
    </location>
</feature>
<sequence>MNVVGQGPYITDKGKIILIDLVREQEAIWNPNCPTYSKPDLKCAAWQHIQKEMKIYGFVYTLAFLRKQWNNLLVYWKKNLRYNKKTPGKEWTFGRSMNFLATRYGSTYPHCGRSSNVSAQESQDDSDNNADFELMDDDAQPGKSVDFEDDARNLLSTEVELESFNEETGARSRLVHGDVTPPPIRGVERKASREISFEQYKPKRPCSRTAREDGFARTNEEEHEKEGNDDMSTSSEEQREADKFDRYAAFLASALRDMPEAEAKMKMKSITLLLLDDNPM</sequence>
<accession>A0A368GZQ8</accession>
<dbReference type="InterPro" id="IPR006578">
    <property type="entry name" value="MADF-dom"/>
</dbReference>
<dbReference type="SMART" id="SM00595">
    <property type="entry name" value="MADF"/>
    <property type="match status" value="1"/>
</dbReference>
<name>A0A368GZQ8_ANCCA</name>
<dbReference type="Proteomes" id="UP000252519">
    <property type="component" value="Unassembled WGS sequence"/>
</dbReference>
<reference evidence="3 4" key="1">
    <citation type="submission" date="2014-10" db="EMBL/GenBank/DDBJ databases">
        <title>Draft genome of the hookworm Ancylostoma caninum.</title>
        <authorList>
            <person name="Mitreva M."/>
        </authorList>
    </citation>
    <scope>NUCLEOTIDE SEQUENCE [LARGE SCALE GENOMIC DNA]</scope>
    <source>
        <strain evidence="3 4">Baltimore</strain>
    </source>
</reference>
<dbReference type="OrthoDB" id="6159213at2759"/>
<evidence type="ECO:0000313" key="3">
    <source>
        <dbReference type="EMBL" id="RCN49836.1"/>
    </source>
</evidence>
<organism evidence="3 4">
    <name type="scientific">Ancylostoma caninum</name>
    <name type="common">Dog hookworm</name>
    <dbReference type="NCBI Taxonomy" id="29170"/>
    <lineage>
        <taxon>Eukaryota</taxon>
        <taxon>Metazoa</taxon>
        <taxon>Ecdysozoa</taxon>
        <taxon>Nematoda</taxon>
        <taxon>Chromadorea</taxon>
        <taxon>Rhabditida</taxon>
        <taxon>Rhabditina</taxon>
        <taxon>Rhabditomorpha</taxon>
        <taxon>Strongyloidea</taxon>
        <taxon>Ancylostomatidae</taxon>
        <taxon>Ancylostomatinae</taxon>
        <taxon>Ancylostoma</taxon>
    </lineage>
</organism>
<dbReference type="AlphaFoldDB" id="A0A368GZQ8"/>
<feature type="region of interest" description="Disordered" evidence="1">
    <location>
        <begin position="163"/>
        <end position="241"/>
    </location>
</feature>
<dbReference type="EMBL" id="JOJR01000029">
    <property type="protein sequence ID" value="RCN49836.1"/>
    <property type="molecule type" value="Genomic_DNA"/>
</dbReference>
<feature type="compositionally biased region" description="Basic and acidic residues" evidence="1">
    <location>
        <begin position="186"/>
        <end position="196"/>
    </location>
</feature>
<feature type="compositionally biased region" description="Acidic residues" evidence="1">
    <location>
        <begin position="122"/>
        <end position="139"/>
    </location>
</feature>
<proteinExistence type="predicted"/>
<dbReference type="PROSITE" id="PS51029">
    <property type="entry name" value="MADF"/>
    <property type="match status" value="1"/>
</dbReference>
<dbReference type="InterPro" id="IPR039353">
    <property type="entry name" value="TF_Adf1"/>
</dbReference>
<comment type="caution">
    <text evidence="3">The sequence shown here is derived from an EMBL/GenBank/DDBJ whole genome shotgun (WGS) entry which is preliminary data.</text>
</comment>
<dbReference type="PANTHER" id="PTHR12243:SF67">
    <property type="entry name" value="COREPRESSOR OF PANGOLIN, ISOFORM A-RELATED"/>
    <property type="match status" value="1"/>
</dbReference>
<feature type="region of interest" description="Disordered" evidence="1">
    <location>
        <begin position="112"/>
        <end position="146"/>
    </location>
</feature>
<keyword evidence="4" id="KW-1185">Reference proteome</keyword>
<evidence type="ECO:0000259" key="2">
    <source>
        <dbReference type="PROSITE" id="PS51029"/>
    </source>
</evidence>
<gene>
    <name evidence="3" type="ORF">ANCCAN_04080</name>
</gene>
<dbReference type="PANTHER" id="PTHR12243">
    <property type="entry name" value="MADF DOMAIN TRANSCRIPTION FACTOR"/>
    <property type="match status" value="1"/>
</dbReference>
<evidence type="ECO:0000256" key="1">
    <source>
        <dbReference type="SAM" id="MobiDB-lite"/>
    </source>
</evidence>
<protein>
    <recommendedName>
        <fullName evidence="2">MADF domain-containing protein</fullName>
    </recommendedName>
</protein>
<dbReference type="Pfam" id="PF10545">
    <property type="entry name" value="MADF_DNA_bdg"/>
    <property type="match status" value="1"/>
</dbReference>
<feature type="domain" description="MADF" evidence="2">
    <location>
        <begin position="17"/>
        <end position="105"/>
    </location>
</feature>
<evidence type="ECO:0000313" key="4">
    <source>
        <dbReference type="Proteomes" id="UP000252519"/>
    </source>
</evidence>